<keyword evidence="3" id="KW-0645">Protease</keyword>
<keyword evidence="8 11" id="KW-1133">Transmembrane helix</keyword>
<protein>
    <submittedName>
        <fullName evidence="13">TonB family protein</fullName>
    </submittedName>
</protein>
<evidence type="ECO:0000256" key="6">
    <source>
        <dbReference type="ARBA" id="ARBA00022801"/>
    </source>
</evidence>
<accession>A0A7Y0AF11</accession>
<dbReference type="GO" id="GO:0055085">
    <property type="term" value="P:transmembrane transport"/>
    <property type="evidence" value="ECO:0007669"/>
    <property type="project" value="InterPro"/>
</dbReference>
<evidence type="ECO:0000256" key="3">
    <source>
        <dbReference type="ARBA" id="ARBA00022670"/>
    </source>
</evidence>
<reference evidence="13 14" key="1">
    <citation type="submission" date="2020-04" db="EMBL/GenBank/DDBJ databases">
        <title>Hymenobacter polaris sp. nov., isolated from Arctic soil.</title>
        <authorList>
            <person name="Dahal R.H."/>
        </authorList>
    </citation>
    <scope>NUCLEOTIDE SEQUENCE [LARGE SCALE GENOMIC DNA]</scope>
    <source>
        <strain evidence="13 14">RP-2-7</strain>
    </source>
</reference>
<evidence type="ECO:0000259" key="12">
    <source>
        <dbReference type="PROSITE" id="PS52015"/>
    </source>
</evidence>
<dbReference type="GO" id="GO:0006508">
    <property type="term" value="P:proteolysis"/>
    <property type="evidence" value="ECO:0007669"/>
    <property type="project" value="UniProtKB-KW"/>
</dbReference>
<keyword evidence="10 11" id="KW-0472">Membrane</keyword>
<sequence length="468" mass="50314">MNYTNWLLWLGGTLLPLGLLWALWRLALRPERCYGYNRALLLLAPVLAAALPLLPRPALPAWLAGAVATSSPVAAVTLPVLPVGATAPHAAVVASGWWLLGLYAAGLALGLGRLAWQTGRLWRLARRLPRFELGDYALVQTGGRLPTSTFGRVVFWDETTALAPAEATAVLAHELAHVHQRHTLDVLWLQLWRAVLWPNPFVHLLLPALRLTHELLADQAAATVPTGPFPLPAAPANSADSYATLLARLAARQLAGPAYSLLQPFAFSSTLTRIAMLQNQFPVRRWKQWLVLPVVAAVALVACQKTNEPVAPLSKEARFTSLKANVMEAIRQDSLRNGNQGWRDPNLQLNIDKDGNVTITHRAPSTAVLIPELPGGGGAEAIVAAIQHNIAYPKGSAPPAPGNRSFVRFVVGADGKAQQIKVIKSVGPAYDAALVAAIQQLPRFAPAQKAGQPVPFDLTVPVQFAVQP</sequence>
<dbReference type="PANTHER" id="PTHR34978:SF3">
    <property type="entry name" value="SLR0241 PROTEIN"/>
    <property type="match status" value="1"/>
</dbReference>
<dbReference type="InterPro" id="IPR037682">
    <property type="entry name" value="TonB_C"/>
</dbReference>
<dbReference type="NCBIfam" id="TIGR01352">
    <property type="entry name" value="tonB_Cterm"/>
    <property type="match status" value="1"/>
</dbReference>
<comment type="cofactor">
    <cofactor evidence="1">
        <name>Zn(2+)</name>
        <dbReference type="ChEBI" id="CHEBI:29105"/>
    </cofactor>
</comment>
<dbReference type="EMBL" id="JABBGH010000002">
    <property type="protein sequence ID" value="NML66143.1"/>
    <property type="molecule type" value="Genomic_DNA"/>
</dbReference>
<evidence type="ECO:0000313" key="14">
    <source>
        <dbReference type="Proteomes" id="UP000559626"/>
    </source>
</evidence>
<keyword evidence="6" id="KW-0378">Hydrolase</keyword>
<comment type="caution">
    <text evidence="13">The sequence shown here is derived from an EMBL/GenBank/DDBJ whole genome shotgun (WGS) entry which is preliminary data.</text>
</comment>
<evidence type="ECO:0000256" key="4">
    <source>
        <dbReference type="ARBA" id="ARBA00022692"/>
    </source>
</evidence>
<keyword evidence="9" id="KW-0482">Metalloprotease</keyword>
<dbReference type="InterPro" id="IPR052173">
    <property type="entry name" value="Beta-lactam_resp_regulator"/>
</dbReference>
<evidence type="ECO:0000313" key="13">
    <source>
        <dbReference type="EMBL" id="NML66143.1"/>
    </source>
</evidence>
<dbReference type="InterPro" id="IPR006260">
    <property type="entry name" value="TonB/TolA_C"/>
</dbReference>
<dbReference type="GO" id="GO:0004222">
    <property type="term" value="F:metalloendopeptidase activity"/>
    <property type="evidence" value="ECO:0007669"/>
    <property type="project" value="InterPro"/>
</dbReference>
<organism evidence="13 14">
    <name type="scientific">Hymenobacter polaris</name>
    <dbReference type="NCBI Taxonomy" id="2682546"/>
    <lineage>
        <taxon>Bacteria</taxon>
        <taxon>Pseudomonadati</taxon>
        <taxon>Bacteroidota</taxon>
        <taxon>Cytophagia</taxon>
        <taxon>Cytophagales</taxon>
        <taxon>Hymenobacteraceae</taxon>
        <taxon>Hymenobacter</taxon>
    </lineage>
</organism>
<feature type="transmembrane region" description="Helical" evidence="11">
    <location>
        <begin position="97"/>
        <end position="116"/>
    </location>
</feature>
<dbReference type="InterPro" id="IPR001915">
    <property type="entry name" value="Peptidase_M48"/>
</dbReference>
<evidence type="ECO:0000256" key="1">
    <source>
        <dbReference type="ARBA" id="ARBA00001947"/>
    </source>
</evidence>
<dbReference type="Proteomes" id="UP000559626">
    <property type="component" value="Unassembled WGS sequence"/>
</dbReference>
<gene>
    <name evidence="13" type="ORF">HHL22_13100</name>
</gene>
<dbReference type="RefSeq" id="WP_169531807.1">
    <property type="nucleotide sequence ID" value="NZ_JABBGH010000002.1"/>
</dbReference>
<dbReference type="Gene3D" id="3.30.1150.10">
    <property type="match status" value="1"/>
</dbReference>
<feature type="transmembrane region" description="Helical" evidence="11">
    <location>
        <begin position="6"/>
        <end position="24"/>
    </location>
</feature>
<dbReference type="AlphaFoldDB" id="A0A7Y0AF11"/>
<feature type="domain" description="TonB C-terminal" evidence="12">
    <location>
        <begin position="377"/>
        <end position="468"/>
    </location>
</feature>
<dbReference type="PROSITE" id="PS52015">
    <property type="entry name" value="TONB_CTD"/>
    <property type="match status" value="1"/>
</dbReference>
<dbReference type="SUPFAM" id="SSF74653">
    <property type="entry name" value="TolA/TonB C-terminal domain"/>
    <property type="match status" value="1"/>
</dbReference>
<dbReference type="GO" id="GO:0046872">
    <property type="term" value="F:metal ion binding"/>
    <property type="evidence" value="ECO:0007669"/>
    <property type="project" value="UniProtKB-KW"/>
</dbReference>
<dbReference type="Pfam" id="PF01435">
    <property type="entry name" value="Peptidase_M48"/>
    <property type="match status" value="1"/>
</dbReference>
<keyword evidence="5" id="KW-0479">Metal-binding</keyword>
<dbReference type="GO" id="GO:0016020">
    <property type="term" value="C:membrane"/>
    <property type="evidence" value="ECO:0007669"/>
    <property type="project" value="UniProtKB-SubCell"/>
</dbReference>
<comment type="subcellular location">
    <subcellularLocation>
        <location evidence="2">Membrane</location>
        <topology evidence="2">Single-pass membrane protein</topology>
    </subcellularLocation>
</comment>
<name>A0A7Y0AF11_9BACT</name>
<feature type="transmembrane region" description="Helical" evidence="11">
    <location>
        <begin position="36"/>
        <end position="54"/>
    </location>
</feature>
<proteinExistence type="predicted"/>
<evidence type="ECO:0000256" key="7">
    <source>
        <dbReference type="ARBA" id="ARBA00022833"/>
    </source>
</evidence>
<dbReference type="PANTHER" id="PTHR34978">
    <property type="entry name" value="POSSIBLE SENSOR-TRANSDUCER PROTEIN BLAR"/>
    <property type="match status" value="1"/>
</dbReference>
<evidence type="ECO:0000256" key="11">
    <source>
        <dbReference type="SAM" id="Phobius"/>
    </source>
</evidence>
<dbReference type="Pfam" id="PF03544">
    <property type="entry name" value="TonB_C"/>
    <property type="match status" value="1"/>
</dbReference>
<keyword evidence="14" id="KW-1185">Reference proteome</keyword>
<evidence type="ECO:0000256" key="8">
    <source>
        <dbReference type="ARBA" id="ARBA00022989"/>
    </source>
</evidence>
<evidence type="ECO:0000256" key="10">
    <source>
        <dbReference type="ARBA" id="ARBA00023136"/>
    </source>
</evidence>
<evidence type="ECO:0000256" key="5">
    <source>
        <dbReference type="ARBA" id="ARBA00022723"/>
    </source>
</evidence>
<keyword evidence="7" id="KW-0862">Zinc</keyword>
<keyword evidence="4 11" id="KW-0812">Transmembrane</keyword>
<evidence type="ECO:0000256" key="2">
    <source>
        <dbReference type="ARBA" id="ARBA00004167"/>
    </source>
</evidence>
<evidence type="ECO:0000256" key="9">
    <source>
        <dbReference type="ARBA" id="ARBA00023049"/>
    </source>
</evidence>